<dbReference type="Proteomes" id="UP001138500">
    <property type="component" value="Unassembled WGS sequence"/>
</dbReference>
<dbReference type="InterPro" id="IPR054208">
    <property type="entry name" value="DUF6914"/>
</dbReference>
<dbReference type="EMBL" id="RIBY02001247">
    <property type="protein sequence ID" value="KAH9830695.1"/>
    <property type="molecule type" value="Genomic_DNA"/>
</dbReference>
<organism evidence="1 2">
    <name type="scientific">Teratosphaeria destructans</name>
    <dbReference type="NCBI Taxonomy" id="418781"/>
    <lineage>
        <taxon>Eukaryota</taxon>
        <taxon>Fungi</taxon>
        <taxon>Dikarya</taxon>
        <taxon>Ascomycota</taxon>
        <taxon>Pezizomycotina</taxon>
        <taxon>Dothideomycetes</taxon>
        <taxon>Dothideomycetidae</taxon>
        <taxon>Mycosphaerellales</taxon>
        <taxon>Teratosphaeriaceae</taxon>
        <taxon>Teratosphaeria</taxon>
    </lineage>
</organism>
<reference evidence="1 2" key="2">
    <citation type="journal article" date="2021" name="Curr. Genet.">
        <title>Genetic response to nitrogen starvation in the aggressive Eucalyptus foliar pathogen Teratosphaeria destructans.</title>
        <authorList>
            <person name="Havenga M."/>
            <person name="Wingfield B.D."/>
            <person name="Wingfield M.J."/>
            <person name="Dreyer L.L."/>
            <person name="Roets F."/>
            <person name="Aylward J."/>
        </authorList>
    </citation>
    <scope>NUCLEOTIDE SEQUENCE [LARGE SCALE GENOMIC DNA]</scope>
    <source>
        <strain evidence="1">CMW44962</strain>
    </source>
</reference>
<evidence type="ECO:0000313" key="1">
    <source>
        <dbReference type="EMBL" id="KAH9830695.1"/>
    </source>
</evidence>
<dbReference type="Pfam" id="PF21858">
    <property type="entry name" value="DUF6914"/>
    <property type="match status" value="1"/>
</dbReference>
<comment type="caution">
    <text evidence="1">The sequence shown here is derived from an EMBL/GenBank/DDBJ whole genome shotgun (WGS) entry which is preliminary data.</text>
</comment>
<name>A0A9W7W3I3_9PEZI</name>
<protein>
    <submittedName>
        <fullName evidence="1">Uncharacterized protein</fullName>
    </submittedName>
</protein>
<dbReference type="OrthoDB" id="2679825at2759"/>
<gene>
    <name evidence="1" type="ORF">Tdes44962_MAKER09006</name>
</gene>
<proteinExistence type="predicted"/>
<accession>A0A9W7W3I3</accession>
<evidence type="ECO:0000313" key="2">
    <source>
        <dbReference type="Proteomes" id="UP001138500"/>
    </source>
</evidence>
<keyword evidence="2" id="KW-1185">Reference proteome</keyword>
<reference evidence="1 2" key="1">
    <citation type="journal article" date="2018" name="IMA Fungus">
        <title>IMA Genome-F 10: Nine draft genome sequences of Claviceps purpurea s.lat., including C. arundinis, C. humidiphila, and C. cf. spartinae, pseudomolecules for the pitch canker pathogen Fusarium circinatum, draft genome of Davidsoniella eucalypti, Grosmannia galeiformis, Quambalaria eucalypti, and Teratosphaeria destructans.</title>
        <authorList>
            <person name="Wingfield B.D."/>
            <person name="Liu M."/>
            <person name="Nguyen H.D."/>
            <person name="Lane F.A."/>
            <person name="Morgan S.W."/>
            <person name="De Vos L."/>
            <person name="Wilken P.M."/>
            <person name="Duong T.A."/>
            <person name="Aylward J."/>
            <person name="Coetzee M.P."/>
            <person name="Dadej K."/>
            <person name="De Beer Z.W."/>
            <person name="Findlay W."/>
            <person name="Havenga M."/>
            <person name="Kolarik M."/>
            <person name="Menzies J.G."/>
            <person name="Naidoo K."/>
            <person name="Pochopski O."/>
            <person name="Shoukouhi P."/>
            <person name="Santana Q.C."/>
            <person name="Seifert K.A."/>
            <person name="Soal N."/>
            <person name="Steenkamp E.T."/>
            <person name="Tatham C.T."/>
            <person name="van der Nest M.A."/>
            <person name="Wingfield M.J."/>
        </authorList>
    </citation>
    <scope>NUCLEOTIDE SEQUENCE [LARGE SCALE GENOMIC DNA]</scope>
    <source>
        <strain evidence="1">CMW44962</strain>
    </source>
</reference>
<dbReference type="AlphaFoldDB" id="A0A9W7W3I3"/>
<sequence>MPSGKPRLYVALCPSGTTNNVARKYHWGFLVGPKAERKEEVPGTSYHVKNSTCAGLGVPVPNVRGTSNLLARVLIAKITDPKRLVEILRSQPLVQNGPDWRCRTWVASVLKALAKDGTAVGTSRLNWETVEATSRRYVASEIAEGRYEHSDDLFRPKPTWDMLEDKETVTWRLLLASLHQVTQGALRNSIMARVLGAGSSTMVHFLLLPTTFVAYAPSSILWDAVLEIDPVHLASQLW</sequence>